<proteinExistence type="predicted"/>
<dbReference type="Proteomes" id="UP000294194">
    <property type="component" value="Unassembled WGS sequence"/>
</dbReference>
<feature type="signal peptide" evidence="2">
    <location>
        <begin position="1"/>
        <end position="23"/>
    </location>
</feature>
<dbReference type="AlphaFoldDB" id="A0A4Q9GVD0"/>
<feature type="chain" id="PRO_5038665629" evidence="2">
    <location>
        <begin position="24"/>
        <end position="285"/>
    </location>
</feature>
<evidence type="ECO:0000256" key="1">
    <source>
        <dbReference type="SAM" id="Phobius"/>
    </source>
</evidence>
<keyword evidence="1" id="KW-1133">Transmembrane helix</keyword>
<sequence length="285" mass="29840">MRRMTSVPAIVVLAILALSGCSAGMSSAPERASDQAAPQEAGGLADGFVAADREIITNGSVSLTVVSPAKAATEAARIAEAAGGRVDARSEEAAVDGDKGRATLTLRLPSKTLTPTLEKIKKLGKVQTVDIATTDVTDQTRDLDSRIDALAASIARLQSFMKSAKTVNDLITLETSITERQGNLEAMQGEQRSLEDQVSLSTIDLFLGSEADAPIETPSTFFSGLQTGWDSFVAFVSAVLVTLGVLLPWLVFLGLIGLAVLVILRRRARRPSVSPATPVAPAPAE</sequence>
<evidence type="ECO:0000256" key="2">
    <source>
        <dbReference type="SAM" id="SignalP"/>
    </source>
</evidence>
<protein>
    <submittedName>
        <fullName evidence="4">DUF4349 domain-containing protein</fullName>
    </submittedName>
</protein>
<dbReference type="RefSeq" id="WP_130981639.1">
    <property type="nucleotide sequence ID" value="NZ_SISG01000001.1"/>
</dbReference>
<keyword evidence="5" id="KW-1185">Reference proteome</keyword>
<feature type="transmembrane region" description="Helical" evidence="1">
    <location>
        <begin position="232"/>
        <end position="264"/>
    </location>
</feature>
<keyword evidence="1" id="KW-0812">Transmembrane</keyword>
<evidence type="ECO:0000259" key="3">
    <source>
        <dbReference type="Pfam" id="PF14257"/>
    </source>
</evidence>
<organism evidence="4 5">
    <name type="scientific">Glaciihabitans arcticus</name>
    <dbReference type="NCBI Taxonomy" id="2668039"/>
    <lineage>
        <taxon>Bacteria</taxon>
        <taxon>Bacillati</taxon>
        <taxon>Actinomycetota</taxon>
        <taxon>Actinomycetes</taxon>
        <taxon>Micrococcales</taxon>
        <taxon>Microbacteriaceae</taxon>
        <taxon>Glaciihabitans</taxon>
    </lineage>
</organism>
<accession>A0A4Q9GVD0</accession>
<comment type="caution">
    <text evidence="4">The sequence shown here is derived from an EMBL/GenBank/DDBJ whole genome shotgun (WGS) entry which is preliminary data.</text>
</comment>
<dbReference type="EMBL" id="SISG01000001">
    <property type="protein sequence ID" value="TBN57528.1"/>
    <property type="molecule type" value="Genomic_DNA"/>
</dbReference>
<name>A0A4Q9GVD0_9MICO</name>
<gene>
    <name evidence="4" type="ORF">EYE40_09075</name>
</gene>
<dbReference type="Pfam" id="PF14257">
    <property type="entry name" value="DUF4349"/>
    <property type="match status" value="1"/>
</dbReference>
<keyword evidence="1" id="KW-0472">Membrane</keyword>
<dbReference type="InterPro" id="IPR025645">
    <property type="entry name" value="DUF4349"/>
</dbReference>
<keyword evidence="2" id="KW-0732">Signal</keyword>
<dbReference type="PROSITE" id="PS51257">
    <property type="entry name" value="PROKAR_LIPOPROTEIN"/>
    <property type="match status" value="1"/>
</dbReference>
<reference evidence="5" key="1">
    <citation type="submission" date="2019-02" db="EMBL/GenBank/DDBJ databases">
        <title>Glaciihabitans arcticus sp. nov., a psychrotolerant bacterium isolated from polar soil.</title>
        <authorList>
            <person name="Dahal R.H."/>
        </authorList>
    </citation>
    <scope>NUCLEOTIDE SEQUENCE [LARGE SCALE GENOMIC DNA]</scope>
    <source>
        <strain evidence="5">RP-3-7</strain>
    </source>
</reference>
<feature type="domain" description="DUF4349" evidence="3">
    <location>
        <begin position="53"/>
        <end position="260"/>
    </location>
</feature>
<evidence type="ECO:0000313" key="5">
    <source>
        <dbReference type="Proteomes" id="UP000294194"/>
    </source>
</evidence>
<evidence type="ECO:0000313" key="4">
    <source>
        <dbReference type="EMBL" id="TBN57528.1"/>
    </source>
</evidence>